<keyword evidence="2" id="KW-1185">Reference proteome</keyword>
<dbReference type="OrthoDB" id="3205825at2759"/>
<dbReference type="EMBL" id="PDLM01000012">
    <property type="protein sequence ID" value="RDW65121.1"/>
    <property type="molecule type" value="Genomic_DNA"/>
</dbReference>
<protein>
    <submittedName>
        <fullName evidence="1">Uncharacterized protein</fullName>
    </submittedName>
</protein>
<evidence type="ECO:0000313" key="1">
    <source>
        <dbReference type="EMBL" id="RDW65121.1"/>
    </source>
</evidence>
<reference evidence="1 2" key="1">
    <citation type="journal article" date="2018" name="IMA Fungus">
        <title>IMA Genome-F 9: Draft genome sequence of Annulohypoxylon stygium, Aspergillus mulundensis, Berkeleyomyces basicola (syn. Thielaviopsis basicola), Ceratocystis smalleyi, two Cercospora beticola strains, Coleophoma cylindrospora, Fusarium fracticaudum, Phialophora cf. hyalina, and Morchella septimelata.</title>
        <authorList>
            <person name="Wingfield B.D."/>
            <person name="Bills G.F."/>
            <person name="Dong Y."/>
            <person name="Huang W."/>
            <person name="Nel W.J."/>
            <person name="Swalarsk-Parry B.S."/>
            <person name="Vaghefi N."/>
            <person name="Wilken P.M."/>
            <person name="An Z."/>
            <person name="de Beer Z.W."/>
            <person name="De Vos L."/>
            <person name="Chen L."/>
            <person name="Duong T.A."/>
            <person name="Gao Y."/>
            <person name="Hammerbacher A."/>
            <person name="Kikkert J.R."/>
            <person name="Li Y."/>
            <person name="Li H."/>
            <person name="Li K."/>
            <person name="Li Q."/>
            <person name="Liu X."/>
            <person name="Ma X."/>
            <person name="Naidoo K."/>
            <person name="Pethybridge S.J."/>
            <person name="Sun J."/>
            <person name="Steenkamp E.T."/>
            <person name="van der Nest M.A."/>
            <person name="van Wyk S."/>
            <person name="Wingfield M.J."/>
            <person name="Xiong C."/>
            <person name="Yue Q."/>
            <person name="Zhang X."/>
        </authorList>
    </citation>
    <scope>NUCLEOTIDE SEQUENCE [LARGE SCALE GENOMIC DNA]</scope>
    <source>
        <strain evidence="1 2">BP6252</strain>
    </source>
</reference>
<organism evidence="1 2">
    <name type="scientific">Coleophoma cylindrospora</name>
    <dbReference type="NCBI Taxonomy" id="1849047"/>
    <lineage>
        <taxon>Eukaryota</taxon>
        <taxon>Fungi</taxon>
        <taxon>Dikarya</taxon>
        <taxon>Ascomycota</taxon>
        <taxon>Pezizomycotina</taxon>
        <taxon>Leotiomycetes</taxon>
        <taxon>Helotiales</taxon>
        <taxon>Dermateaceae</taxon>
        <taxon>Coleophoma</taxon>
    </lineage>
</organism>
<sequence length="92" mass="10674">MSLRNTFVYMQFHPLAYMVKLRIELSMADLIGKVARSEQDQTQNSTRGLFFIPNMELDISDWNQTAIQHSKVKVNSESKGQLDNTLRRNITL</sequence>
<evidence type="ECO:0000313" key="2">
    <source>
        <dbReference type="Proteomes" id="UP000256645"/>
    </source>
</evidence>
<accession>A0A3D8QTV8</accession>
<name>A0A3D8QTV8_9HELO</name>
<dbReference type="Proteomes" id="UP000256645">
    <property type="component" value="Unassembled WGS sequence"/>
</dbReference>
<dbReference type="AlphaFoldDB" id="A0A3D8QTV8"/>
<proteinExistence type="predicted"/>
<gene>
    <name evidence="1" type="ORF">BP6252_10772</name>
</gene>
<comment type="caution">
    <text evidence="1">The sequence shown here is derived from an EMBL/GenBank/DDBJ whole genome shotgun (WGS) entry which is preliminary data.</text>
</comment>